<protein>
    <submittedName>
        <fullName evidence="2">Nucleoside-diphosphate-sugar epimerase</fullName>
    </submittedName>
</protein>
<proteinExistence type="predicted"/>
<gene>
    <name evidence="2" type="ORF">UV59_C0020G0006</name>
</gene>
<dbReference type="SUPFAM" id="SSF51735">
    <property type="entry name" value="NAD(P)-binding Rossmann-fold domains"/>
    <property type="match status" value="1"/>
</dbReference>
<dbReference type="STRING" id="1618436.UV59_C0020G0006"/>
<evidence type="ECO:0000313" key="3">
    <source>
        <dbReference type="Proteomes" id="UP000034543"/>
    </source>
</evidence>
<dbReference type="CDD" id="cd08946">
    <property type="entry name" value="SDR_e"/>
    <property type="match status" value="1"/>
</dbReference>
<evidence type="ECO:0000313" key="2">
    <source>
        <dbReference type="EMBL" id="KKS84377.1"/>
    </source>
</evidence>
<dbReference type="EMBL" id="LCFB01000020">
    <property type="protein sequence ID" value="KKS84377.1"/>
    <property type="molecule type" value="Genomic_DNA"/>
</dbReference>
<feature type="domain" description="NAD-dependent epimerase/dehydratase" evidence="1">
    <location>
        <begin position="3"/>
        <end position="238"/>
    </location>
</feature>
<organism evidence="2 3">
    <name type="scientific">Candidatus Gottesmanbacteria bacterium GW2011_GWA1_43_11</name>
    <dbReference type="NCBI Taxonomy" id="1618436"/>
    <lineage>
        <taxon>Bacteria</taxon>
        <taxon>Candidatus Gottesmaniibacteriota</taxon>
    </lineage>
</organism>
<reference evidence="2 3" key="1">
    <citation type="journal article" date="2015" name="Nature">
        <title>rRNA introns, odd ribosomes, and small enigmatic genomes across a large radiation of phyla.</title>
        <authorList>
            <person name="Brown C.T."/>
            <person name="Hug L.A."/>
            <person name="Thomas B.C."/>
            <person name="Sharon I."/>
            <person name="Castelle C.J."/>
            <person name="Singh A."/>
            <person name="Wilkins M.J."/>
            <person name="Williams K.H."/>
            <person name="Banfield J.F."/>
        </authorList>
    </citation>
    <scope>NUCLEOTIDE SEQUENCE [LARGE SCALE GENOMIC DNA]</scope>
</reference>
<comment type="caution">
    <text evidence="2">The sequence shown here is derived from an EMBL/GenBank/DDBJ whole genome shotgun (WGS) entry which is preliminary data.</text>
</comment>
<sequence length="326" mass="35874">MKVLVTGGAGYLGSLLSTYLIEKGMHVVVYDNLLYGGESLLPLFSHPRFQLIIGDIRDITSLSGAVKKVNAVVHLAALVGEDACLIDPAATEVINVQATQKLVKIAIASGVKRIIFSSTCSNYGISDVHTIATEVTKLKPLSLYAQTKVAAEKSIIHASDKQTLTCLLRFGTLCGLSPRMRFNLLVNNMARSAALGKKISIFAPNAWRPFLHIRDAVEVIYQCLTVPAAQITHQIFNVVGENYQKQQLAQLVIAHCPQAQIVIKKDKVDARDYRVSGERIARKLNFYPNYTIEEAFIEIVQAVKNGVLIDPFRAVYEALPDIKQLN</sequence>
<dbReference type="AlphaFoldDB" id="A0A0G1CFS1"/>
<evidence type="ECO:0000259" key="1">
    <source>
        <dbReference type="Pfam" id="PF01370"/>
    </source>
</evidence>
<dbReference type="PANTHER" id="PTHR43245:SF23">
    <property type="entry name" value="NAD(P)-BINDING DOMAIN-CONTAINING PROTEIN"/>
    <property type="match status" value="1"/>
</dbReference>
<dbReference type="InterPro" id="IPR050177">
    <property type="entry name" value="Lipid_A_modif_metabolic_enz"/>
</dbReference>
<dbReference type="InterPro" id="IPR036291">
    <property type="entry name" value="NAD(P)-bd_dom_sf"/>
</dbReference>
<dbReference type="Pfam" id="PF01370">
    <property type="entry name" value="Epimerase"/>
    <property type="match status" value="1"/>
</dbReference>
<dbReference type="InterPro" id="IPR001509">
    <property type="entry name" value="Epimerase_deHydtase"/>
</dbReference>
<dbReference type="PANTHER" id="PTHR43245">
    <property type="entry name" value="BIFUNCTIONAL POLYMYXIN RESISTANCE PROTEIN ARNA"/>
    <property type="match status" value="1"/>
</dbReference>
<dbReference type="PATRIC" id="fig|1618436.3.peg.1003"/>
<name>A0A0G1CFS1_9BACT</name>
<dbReference type="Gene3D" id="3.40.50.720">
    <property type="entry name" value="NAD(P)-binding Rossmann-like Domain"/>
    <property type="match status" value="1"/>
</dbReference>
<accession>A0A0G1CFS1</accession>
<dbReference type="Proteomes" id="UP000034543">
    <property type="component" value="Unassembled WGS sequence"/>
</dbReference>